<feature type="region of interest" description="Disordered" evidence="1">
    <location>
        <begin position="516"/>
        <end position="559"/>
    </location>
</feature>
<reference evidence="2 3" key="1">
    <citation type="submission" date="2018-09" db="EMBL/GenBank/DDBJ databases">
        <authorList>
            <person name="Bringhurst R.M."/>
        </authorList>
    </citation>
    <scope>NUCLEOTIDE SEQUENCE [LARGE SCALE GENOMIC DNA]</scope>
</reference>
<accession>A0A3G3MC25</accession>
<evidence type="ECO:0000313" key="3">
    <source>
        <dbReference type="Proteomes" id="UP000274224"/>
    </source>
</evidence>
<dbReference type="InterPro" id="IPR057967">
    <property type="entry name" value="T4_TMP"/>
</dbReference>
<evidence type="ECO:0000313" key="2">
    <source>
        <dbReference type="EMBL" id="AYR04111.1"/>
    </source>
</evidence>
<dbReference type="Pfam" id="PF25671">
    <property type="entry name" value="T4_Tape_measure"/>
    <property type="match status" value="1"/>
</dbReference>
<proteinExistence type="predicted"/>
<dbReference type="EMBL" id="MH992122">
    <property type="protein sequence ID" value="AYR04111.1"/>
    <property type="molecule type" value="Genomic_DNA"/>
</dbReference>
<name>A0A3G3MC25_9CAUD</name>
<sequence length="591" mass="64770">MKPEEMKSMRRNKVIADNKPQKVAASAATDSLEALNDISSKLDDVQAASELTSQSVEDKGNGIIESIGDLKNSTDNTAEGTELIAEVIEKQTEVTKSINEVSSAISSKLDRLATLLEQKLQTSTAIQNTGGTSLEVIENAIPVKVVENETSDELFKAFPTPEKIDNKPDEDFFPAPVQESANSTSSDSKGGISFKLSDKIAMLTKTVQTGFNKSISISDRIAGMLFKYTITAAIEAAKMAALILGIVIGIDLLIVHFKYWTDKFTSAWDLFDENFTKFSDEAKEWGKFLSDIFTSIDSIKQLWEAGDWGGLTVAIVKGVGTALMNLGELIQLGMAKLSASILRAIGFGDTADEIEGRALEGFQETTGNKLKKEDQEKVAKYQMKRDDGELGTVSKGLDMLQRGKTFVTNWVRGNDNKEEFSTSDERAAESAKLKELPEEERKEAYIKANETRAALVRFEDYIDKIDMTNPENAKNVEKSYADLSKLIKDPELNKTPVVKKEIDARFEKLNNKMAEAKKAQTTVKPESSTKSPEAKQVQSIEKGRASESKQQQPVAAISNTNNVVKKNTVVQNMTPVTSTTAPGIFHATGVN</sequence>
<feature type="compositionally biased region" description="Polar residues" evidence="1">
    <location>
        <begin position="519"/>
        <end position="539"/>
    </location>
</feature>
<protein>
    <submittedName>
        <fullName evidence="2">Baseplate hub subunit</fullName>
    </submittedName>
</protein>
<organism evidence="2 3">
    <name type="scientific">Escherichia phage OLB35</name>
    <dbReference type="NCBI Taxonomy" id="2448911"/>
    <lineage>
        <taxon>Viruses</taxon>
        <taxon>Duplodnaviria</taxon>
        <taxon>Heunggongvirae</taxon>
        <taxon>Uroviricota</taxon>
        <taxon>Caudoviricetes</taxon>
        <taxon>Pantevenvirales</taxon>
        <taxon>Straboviridae</taxon>
        <taxon>Tevenvirinae</taxon>
        <taxon>Mosigvirus</taxon>
        <taxon>Mosigvirus utam</taxon>
    </lineage>
</organism>
<dbReference type="Proteomes" id="UP000274224">
    <property type="component" value="Segment"/>
</dbReference>
<evidence type="ECO:0000256" key="1">
    <source>
        <dbReference type="SAM" id="MobiDB-lite"/>
    </source>
</evidence>